<evidence type="ECO:0000313" key="12">
    <source>
        <dbReference type="Proteomes" id="UP000263014"/>
    </source>
</evidence>
<dbReference type="GO" id="GO:0055085">
    <property type="term" value="P:transmembrane transport"/>
    <property type="evidence" value="ECO:0007669"/>
    <property type="project" value="InterPro"/>
</dbReference>
<feature type="transmembrane region" description="Helical" evidence="7">
    <location>
        <begin position="138"/>
        <end position="158"/>
    </location>
</feature>
<evidence type="ECO:0000256" key="4">
    <source>
        <dbReference type="ARBA" id="ARBA00022692"/>
    </source>
</evidence>
<evidence type="ECO:0000313" key="10">
    <source>
        <dbReference type="EMBL" id="RGI96548.1"/>
    </source>
</evidence>
<feature type="transmembrane region" description="Helical" evidence="7">
    <location>
        <begin position="179"/>
        <end position="201"/>
    </location>
</feature>
<gene>
    <name evidence="9" type="primary">ycjP_67</name>
    <name evidence="10" type="ORF">DXD79_29535</name>
    <name evidence="9" type="ORF">ERS852407_03624</name>
</gene>
<dbReference type="PANTHER" id="PTHR32243">
    <property type="entry name" value="MALTOSE TRANSPORT SYSTEM PERMEASE-RELATED"/>
    <property type="match status" value="1"/>
</dbReference>
<organism evidence="9 11">
    <name type="scientific">Hungatella hathewayi</name>
    <dbReference type="NCBI Taxonomy" id="154046"/>
    <lineage>
        <taxon>Bacteria</taxon>
        <taxon>Bacillati</taxon>
        <taxon>Bacillota</taxon>
        <taxon>Clostridia</taxon>
        <taxon>Lachnospirales</taxon>
        <taxon>Lachnospiraceae</taxon>
        <taxon>Hungatella</taxon>
    </lineage>
</organism>
<keyword evidence="5 7" id="KW-1133">Transmembrane helix</keyword>
<keyword evidence="4 7" id="KW-0812">Transmembrane</keyword>
<comment type="subcellular location">
    <subcellularLocation>
        <location evidence="1 7">Cell membrane</location>
        <topology evidence="1 7">Multi-pass membrane protein</topology>
    </subcellularLocation>
</comment>
<evidence type="ECO:0000256" key="1">
    <source>
        <dbReference type="ARBA" id="ARBA00004651"/>
    </source>
</evidence>
<dbReference type="CDD" id="cd06261">
    <property type="entry name" value="TM_PBP2"/>
    <property type="match status" value="1"/>
</dbReference>
<dbReference type="EMBL" id="CYZE01000010">
    <property type="protein sequence ID" value="CUO69430.1"/>
    <property type="molecule type" value="Genomic_DNA"/>
</dbReference>
<feature type="transmembrane region" description="Helical" evidence="7">
    <location>
        <begin position="238"/>
        <end position="259"/>
    </location>
</feature>
<evidence type="ECO:0000313" key="9">
    <source>
        <dbReference type="EMBL" id="CUO69430.1"/>
    </source>
</evidence>
<dbReference type="InterPro" id="IPR050901">
    <property type="entry name" value="BP-dep_ABC_trans_perm"/>
</dbReference>
<dbReference type="AlphaFoldDB" id="A0A174H8L8"/>
<accession>A0A174H8L8</accession>
<evidence type="ECO:0000256" key="6">
    <source>
        <dbReference type="ARBA" id="ARBA00023136"/>
    </source>
</evidence>
<evidence type="ECO:0000256" key="7">
    <source>
        <dbReference type="RuleBase" id="RU363032"/>
    </source>
</evidence>
<dbReference type="RefSeq" id="WP_055657287.1">
    <property type="nucleotide sequence ID" value="NZ_CABIXC010000010.1"/>
</dbReference>
<dbReference type="InterPro" id="IPR000515">
    <property type="entry name" value="MetI-like"/>
</dbReference>
<dbReference type="Proteomes" id="UP000263014">
    <property type="component" value="Unassembled WGS sequence"/>
</dbReference>
<proteinExistence type="inferred from homology"/>
<evidence type="ECO:0000259" key="8">
    <source>
        <dbReference type="PROSITE" id="PS50928"/>
    </source>
</evidence>
<feature type="transmembrane region" description="Helical" evidence="7">
    <location>
        <begin position="7"/>
        <end position="29"/>
    </location>
</feature>
<dbReference type="Proteomes" id="UP000095651">
    <property type="component" value="Unassembled WGS sequence"/>
</dbReference>
<dbReference type="SUPFAM" id="SSF161098">
    <property type="entry name" value="MetI-like"/>
    <property type="match status" value="1"/>
</dbReference>
<reference evidence="10 12" key="2">
    <citation type="submission" date="2018-08" db="EMBL/GenBank/DDBJ databases">
        <title>A genome reference for cultivated species of the human gut microbiota.</title>
        <authorList>
            <person name="Zou Y."/>
            <person name="Xue W."/>
            <person name="Luo G."/>
        </authorList>
    </citation>
    <scope>NUCLEOTIDE SEQUENCE [LARGE SCALE GENOMIC DNA]</scope>
    <source>
        <strain evidence="10 12">TM09-12</strain>
    </source>
</reference>
<feature type="transmembrane region" description="Helical" evidence="7">
    <location>
        <begin position="104"/>
        <end position="126"/>
    </location>
</feature>
<dbReference type="Pfam" id="PF00528">
    <property type="entry name" value="BPD_transp_1"/>
    <property type="match status" value="1"/>
</dbReference>
<feature type="domain" description="ABC transmembrane type-1" evidence="8">
    <location>
        <begin position="67"/>
        <end position="259"/>
    </location>
</feature>
<dbReference type="Gene3D" id="1.10.3720.10">
    <property type="entry name" value="MetI-like"/>
    <property type="match status" value="1"/>
</dbReference>
<evidence type="ECO:0000256" key="5">
    <source>
        <dbReference type="ARBA" id="ARBA00022989"/>
    </source>
</evidence>
<dbReference type="EMBL" id="QSON01000023">
    <property type="protein sequence ID" value="RGI96548.1"/>
    <property type="molecule type" value="Genomic_DNA"/>
</dbReference>
<dbReference type="InterPro" id="IPR035906">
    <property type="entry name" value="MetI-like_sf"/>
</dbReference>
<evidence type="ECO:0000256" key="2">
    <source>
        <dbReference type="ARBA" id="ARBA00022448"/>
    </source>
</evidence>
<keyword evidence="2 7" id="KW-0813">Transport</keyword>
<name>A0A174H8L8_9FIRM</name>
<feature type="transmembrane region" description="Helical" evidence="7">
    <location>
        <begin position="71"/>
        <end position="92"/>
    </location>
</feature>
<keyword evidence="6 7" id="KW-0472">Membrane</keyword>
<dbReference type="PROSITE" id="PS50928">
    <property type="entry name" value="ABC_TM1"/>
    <property type="match status" value="1"/>
</dbReference>
<dbReference type="PANTHER" id="PTHR32243:SF24">
    <property type="entry name" value="DIACETYLCHITOBIOSE UPTAKE SYSTEM PERMEASE PROTEIN NGCG"/>
    <property type="match status" value="1"/>
</dbReference>
<protein>
    <submittedName>
        <fullName evidence="9">Carbohydrate ABC transporter membrane protein 2, CUT1 family</fullName>
    </submittedName>
    <submittedName>
        <fullName evidence="10">Carbohydrate ABC transporter permease</fullName>
    </submittedName>
</protein>
<keyword evidence="3" id="KW-1003">Cell membrane</keyword>
<evidence type="ECO:0000256" key="3">
    <source>
        <dbReference type="ARBA" id="ARBA00022475"/>
    </source>
</evidence>
<comment type="similarity">
    <text evidence="7">Belongs to the binding-protein-dependent transport system permease family.</text>
</comment>
<reference evidence="9 11" key="1">
    <citation type="submission" date="2015-09" db="EMBL/GenBank/DDBJ databases">
        <authorList>
            <consortium name="Pathogen Informatics"/>
        </authorList>
    </citation>
    <scope>NUCLEOTIDE SEQUENCE [LARGE SCALE GENOMIC DNA]</scope>
    <source>
        <strain evidence="9 11">2789STDY5608850</strain>
    </source>
</reference>
<evidence type="ECO:0000313" key="11">
    <source>
        <dbReference type="Proteomes" id="UP000095651"/>
    </source>
</evidence>
<dbReference type="GO" id="GO:0005886">
    <property type="term" value="C:plasma membrane"/>
    <property type="evidence" value="ECO:0007669"/>
    <property type="project" value="UniProtKB-SubCell"/>
</dbReference>
<sequence length="274" mass="30279">MKTVKKLFLGFVLAMVFSVTMIPIIWVFFSSFKSKKELMTKPWSLPEKFLFSNYSNAWQKADFAVLTKNSVTITAFSLLLMLVFATMLAFAISRYKGNLSQVTLIYLLAGQTISAGMIIFPIVIVLRKLGFGSSHAGLILTYAAGGLPFAVFVLQGFFAGIPYELYEAGEIDGAGEFKIFANIAIPLAKPALATVLLYQFMWVWNEFVLAFTIVSRPEKRTIIAGLYSVVNGYLNTDYVTAFAGAMIVCIPIIIIYLIFQKYLIQGLIAGAVKG</sequence>